<feature type="region of interest" description="Disordered" evidence="1">
    <location>
        <begin position="1"/>
        <end position="77"/>
    </location>
</feature>
<feature type="region of interest" description="Disordered" evidence="1">
    <location>
        <begin position="483"/>
        <end position="515"/>
    </location>
</feature>
<evidence type="ECO:0000256" key="1">
    <source>
        <dbReference type="SAM" id="MobiDB-lite"/>
    </source>
</evidence>
<proteinExistence type="predicted"/>
<feature type="region of interest" description="Disordered" evidence="1">
    <location>
        <begin position="602"/>
        <end position="648"/>
    </location>
</feature>
<dbReference type="Proteomes" id="UP000215453">
    <property type="component" value="Chromosome 13"/>
</dbReference>
<feature type="compositionally biased region" description="Polar residues" evidence="1">
    <location>
        <begin position="602"/>
        <end position="611"/>
    </location>
</feature>
<protein>
    <submittedName>
        <fullName evidence="2">Uncharacterized protein</fullName>
    </submittedName>
</protein>
<dbReference type="AlphaFoldDB" id="A0A1Y6LZN4"/>
<accession>A0A1Y6LZN4</accession>
<organism evidence="2 3">
    <name type="scientific">Zymoseptoria tritici ST99CH_1A5</name>
    <dbReference type="NCBI Taxonomy" id="1276529"/>
    <lineage>
        <taxon>Eukaryota</taxon>
        <taxon>Fungi</taxon>
        <taxon>Dikarya</taxon>
        <taxon>Ascomycota</taxon>
        <taxon>Pezizomycotina</taxon>
        <taxon>Dothideomycetes</taxon>
        <taxon>Dothideomycetidae</taxon>
        <taxon>Mycosphaerellales</taxon>
        <taxon>Mycosphaerellaceae</taxon>
        <taxon>Zymoseptoria</taxon>
    </lineage>
</organism>
<feature type="compositionally biased region" description="Polar residues" evidence="1">
    <location>
        <begin position="170"/>
        <end position="182"/>
    </location>
</feature>
<sequence>MPTRRGFRQKGAVPSLAGSRLPVGTPSVPDLRSEHSLQPPTPSRNSHRPNSAASSRTDVDSTDHHHHSMLSNPIDMVAPTPNVLSLAEARLRRQNERIQQADPTIVHPPVSDRARPISRAKGKPAQHSLDPSNNSSRERDPSDGGVPVSEVRINTYHISHDGTLPARPYSSLSQHTASTTASGPKAIERSDGATIDDAGFQIIARRGNRRIVSELGAYEEKPEEKQATVEGTVDQKEILKVFAIVLPGIDFLNSFVGHREGQVQFIQHPNGDVSAHIWSNTSNVWDNLGHFSNIRKKIEGQLAGDQLKGETAYQKMQQNTLAYFRTIAKQREAYMGDLEFGQPEIKQLLPEPVKKPSPPIISKEPAKVSPPVVKSTSRVQASAPPFQPSVSAFKASSYQELLAHTQAPNMDPYYPVAVPRMTADSDYSLYYTSPPRQQAGKIDMASYYPAVPTRSVAPKIEDPFNIPAASYADLYNKSGPEYRGGTVAGPARKPPPAPAGSCGLHDPGGSARFPFKEPLPMPYKFPAENSPPRSTRLNALPYDFEPPRVAGTGPTAAERRNLSIVSNDAFNPNHSNPILLHRENMREKLFAISDRAVSRSQSRDNLVSMSGGSARRSFMHDPFQADDSGDENVYQTPSRQTHGGGKAAQLNSILARHRPAENSIVTPLRHFSASDMPIGWIDSQLTPQPVADKEDILADSTPDYDHSNRIPLARRFLPQSHGFNADPRACWPFVKPAVNMTPEEELRDWWTSGNKFARQESYYQSIKALSAVPATSPPAMQEKEKLYRIANPSQPSPSTARHGGVSTENSSPSTTTQSTPTTKDDFLTRLLIPVYENLLGYVDGPPERRRDYWCHWKQAPEWAVDRSGNGNDSFFETPGLSPVKTRGAECRADSRAAGVAVPIGAGLRGRW</sequence>
<feature type="region of interest" description="Disordered" evidence="1">
    <location>
        <begin position="96"/>
        <end position="192"/>
    </location>
</feature>
<feature type="region of interest" description="Disordered" evidence="1">
    <location>
        <begin position="789"/>
        <end position="822"/>
    </location>
</feature>
<reference evidence="2 3" key="1">
    <citation type="submission" date="2016-10" db="EMBL/GenBank/DDBJ databases">
        <authorList>
            <person name="Varghese N."/>
        </authorList>
    </citation>
    <scope>NUCLEOTIDE SEQUENCE [LARGE SCALE GENOMIC DNA]</scope>
</reference>
<evidence type="ECO:0000313" key="2">
    <source>
        <dbReference type="EMBL" id="SMY29863.1"/>
    </source>
</evidence>
<evidence type="ECO:0000313" key="3">
    <source>
        <dbReference type="Proteomes" id="UP000215453"/>
    </source>
</evidence>
<dbReference type="EMBL" id="LT882688">
    <property type="protein sequence ID" value="SMY29863.1"/>
    <property type="molecule type" value="Genomic_DNA"/>
</dbReference>
<gene>
    <name evidence="2" type="ORF">ZT1A5_G11312</name>
</gene>
<name>A0A1Y6LZN4_ZYMTR</name>
<feature type="compositionally biased region" description="Low complexity" evidence="1">
    <location>
        <begin position="806"/>
        <end position="821"/>
    </location>
</feature>